<name>A0A1J5SSL0_9ZZZZ</name>
<dbReference type="InterPro" id="IPR025392">
    <property type="entry name" value="DUF4124"/>
</dbReference>
<reference evidence="3" key="1">
    <citation type="submission" date="2016-10" db="EMBL/GenBank/DDBJ databases">
        <title>Sequence of Gallionella enrichment culture.</title>
        <authorList>
            <person name="Poehlein A."/>
            <person name="Muehling M."/>
            <person name="Daniel R."/>
        </authorList>
    </citation>
    <scope>NUCLEOTIDE SEQUENCE</scope>
</reference>
<feature type="region of interest" description="Disordered" evidence="1">
    <location>
        <begin position="74"/>
        <end position="95"/>
    </location>
</feature>
<dbReference type="EMBL" id="MLJW01000069">
    <property type="protein sequence ID" value="OIR03038.1"/>
    <property type="molecule type" value="Genomic_DNA"/>
</dbReference>
<accession>A0A1J5SSL0</accession>
<evidence type="ECO:0000256" key="1">
    <source>
        <dbReference type="SAM" id="MobiDB-lite"/>
    </source>
</evidence>
<comment type="caution">
    <text evidence="3">The sequence shown here is derived from an EMBL/GenBank/DDBJ whole genome shotgun (WGS) entry which is preliminary data.</text>
</comment>
<evidence type="ECO:0000259" key="2">
    <source>
        <dbReference type="Pfam" id="PF13511"/>
    </source>
</evidence>
<feature type="compositionally biased region" description="Polar residues" evidence="1">
    <location>
        <begin position="138"/>
        <end position="147"/>
    </location>
</feature>
<gene>
    <name evidence="3" type="ORF">GALL_148160</name>
</gene>
<feature type="domain" description="DUF4124" evidence="2">
    <location>
        <begin position="8"/>
        <end position="60"/>
    </location>
</feature>
<feature type="compositionally biased region" description="Basic and acidic residues" evidence="1">
    <location>
        <begin position="84"/>
        <end position="95"/>
    </location>
</feature>
<protein>
    <recommendedName>
        <fullName evidence="2">DUF4124 domain-containing protein</fullName>
    </recommendedName>
</protein>
<feature type="region of interest" description="Disordered" evidence="1">
    <location>
        <begin position="125"/>
        <end position="147"/>
    </location>
</feature>
<proteinExistence type="predicted"/>
<evidence type="ECO:0000313" key="3">
    <source>
        <dbReference type="EMBL" id="OIR03038.1"/>
    </source>
</evidence>
<feature type="compositionally biased region" description="Basic and acidic residues" evidence="1">
    <location>
        <begin position="125"/>
        <end position="137"/>
    </location>
</feature>
<sequence length="147" mass="16235">MRSPAILVLLLASPLALGQIYTWRGADGEVHYADQAPADTANVRKLETDLAPPGEVERARRALADQEAAFDKRQLDAGKAAAKAKKDQADAEERQKNCAQAKSYLLALESGMRITRTAKSGERVFLNDRERDQELRSAQHTADSWCQ</sequence>
<dbReference type="Pfam" id="PF13511">
    <property type="entry name" value="DUF4124"/>
    <property type="match status" value="1"/>
</dbReference>
<dbReference type="AlphaFoldDB" id="A0A1J5SSL0"/>
<organism evidence="3">
    <name type="scientific">mine drainage metagenome</name>
    <dbReference type="NCBI Taxonomy" id="410659"/>
    <lineage>
        <taxon>unclassified sequences</taxon>
        <taxon>metagenomes</taxon>
        <taxon>ecological metagenomes</taxon>
    </lineage>
</organism>